<keyword evidence="2" id="KW-1185">Reference proteome</keyword>
<reference evidence="1 2" key="4">
    <citation type="journal article" date="2020" name="PLoS ONE">
        <title>Taxonomic classification of strain PO100/5 shows a broader geographic distribution and genetic markers of the recently described Corynebacterium silvaticum.</title>
        <authorList>
            <person name="Viana M.V.C."/>
            <person name="Profeta R."/>
            <person name="da Silva A.L."/>
            <person name="Hurtado R."/>
            <person name="Cerqueira J.C."/>
            <person name="Ribeiro B.F.S."/>
            <person name="Almeida M.O."/>
            <person name="Morais-Rodrigues F."/>
            <person name="Soares S.C."/>
            <person name="Oliveira M."/>
            <person name="Tavares L."/>
            <person name="Figueiredo H."/>
            <person name="Wattam A.R."/>
            <person name="Barh D."/>
            <person name="Ghosh P."/>
            <person name="Silva A."/>
            <person name="Azevedo V."/>
        </authorList>
    </citation>
    <scope>NUCLEOTIDE SEQUENCE [LARGE SCALE GENOMIC DNA]</scope>
    <source>
        <strain evidence="1 2">PO100/5</strain>
    </source>
</reference>
<evidence type="ECO:0000313" key="1">
    <source>
        <dbReference type="EMBL" id="WCV10540.1"/>
    </source>
</evidence>
<gene>
    <name evidence="1" type="ORF">CBE74_12630</name>
</gene>
<organism evidence="1 2">
    <name type="scientific">Corynebacterium silvaticum</name>
    <dbReference type="NCBI Taxonomy" id="2320431"/>
    <lineage>
        <taxon>Bacteria</taxon>
        <taxon>Bacillati</taxon>
        <taxon>Actinomycetota</taxon>
        <taxon>Actinomycetes</taxon>
        <taxon>Mycobacteriales</taxon>
        <taxon>Corynebacteriaceae</taxon>
        <taxon>Corynebacterium</taxon>
    </lineage>
</organism>
<sequence>MNLAKSGMYPYADHDDFELLLFGYSIDGSPVEVVDLASGEELPEEVLHGLADPGVVKWAFNAAFERVCLSSWLARLYPNLMAGRRFLDPAQWRCTMVWSAYLGLPRSLDQVATVLHLPMRKDSAGKKLITRFLHPGHTQCLQSGRDASPACIRPRRVGTVHLL</sequence>
<evidence type="ECO:0000313" key="2">
    <source>
        <dbReference type="Proteomes" id="UP000195652"/>
    </source>
</evidence>
<dbReference type="Proteomes" id="UP000195652">
    <property type="component" value="Chromosome"/>
</dbReference>
<reference evidence="1 2" key="2">
    <citation type="journal article" date="2020" name="Antonie Van Leeuwenhoek">
        <title>Phylogenomic characterisation of a novel corynebacterial species pathogenic to animals.</title>
        <authorList>
            <person name="Moller J."/>
            <person name="Musella L."/>
            <person name="Melnikov V."/>
            <person name="Geissdorfer W."/>
            <person name="Burkovski A."/>
            <person name="Sangal V."/>
        </authorList>
    </citation>
    <scope>NUCLEOTIDE SEQUENCE [LARGE SCALE GENOMIC DNA]</scope>
    <source>
        <strain evidence="1 2">PO100/5</strain>
    </source>
</reference>
<protein>
    <submittedName>
        <fullName evidence="1">Uncharacterized protein</fullName>
    </submittedName>
</protein>
<accession>A0ACD4PYJ3</accession>
<proteinExistence type="predicted"/>
<reference evidence="1 2" key="1">
    <citation type="journal article" date="2014" name="BMC Vet. Res.">
        <title>First report of Corynebacterium pseudotuberculosis from caseous lymphadenitis lesions in Black Alentejano pig (Sus scrofa domesticus).</title>
        <authorList>
            <person name="Oliveira M."/>
            <person name="Barroco C."/>
            <person name="Mottola C."/>
            <person name="Santos R."/>
            <person name="Lemsaddek A."/>
            <person name="Tavares L."/>
            <person name="Semedo-Lemsaddek T."/>
        </authorList>
    </citation>
    <scope>NUCLEOTIDE SEQUENCE [LARGE SCALE GENOMIC DNA]</scope>
    <source>
        <strain evidence="1 2">PO100/5</strain>
    </source>
</reference>
<dbReference type="EMBL" id="CP021417">
    <property type="protein sequence ID" value="WCV10540.1"/>
    <property type="molecule type" value="Genomic_DNA"/>
</dbReference>
<reference evidence="1 2" key="3">
    <citation type="journal article" date="2020" name="Int. J. Syst. Evol. Microbiol.">
        <title>Corynebacterium silvaticum sp. nov., a unique group of NTTB corynebacteria in wild boar and roe deer.</title>
        <authorList>
            <person name="Dangel A."/>
            <person name="Berger A."/>
            <person name="Rau J."/>
            <person name="Eisenberg T."/>
            <person name="Kampfer P."/>
            <person name="Margos G."/>
            <person name="Contzen M."/>
            <person name="Busse H.J."/>
            <person name="Konrad R."/>
            <person name="Peters M."/>
            <person name="Sting R."/>
            <person name="Sing A."/>
        </authorList>
    </citation>
    <scope>NUCLEOTIDE SEQUENCE [LARGE SCALE GENOMIC DNA]</scope>
    <source>
        <strain evidence="1 2">PO100/5</strain>
    </source>
</reference>
<name>A0ACD4PYJ3_9CORY</name>